<sequence length="305" mass="34027">MNEPSKPRYVLIASNGDAILVVGPTETRIRVETSALESASSVFRAVFSSGSSEALNFNRVEPVVIPLPEDDEDAMEALCNILHWKNDALGVVDPERALRISRVARKFECLTALKFASAQWLIPSECMSALDLVRLAAVAYCFDNNTAFSNLTHTIISTRTEAPVPSADQQREVFPREFWTLMEERHSSLRTQLTDMIFRLLRADYCRICESTSQSKVLIYLSKLQNLDILPPPATMSIAEMLGALATIDNGDRTVGECGRHHPRCAPDNQLKESISRFANEFVGICLTCVRKEDYVKAKYCQGCT</sequence>
<evidence type="ECO:0000259" key="1">
    <source>
        <dbReference type="PROSITE" id="PS50097"/>
    </source>
</evidence>
<dbReference type="PROSITE" id="PS50097">
    <property type="entry name" value="BTB"/>
    <property type="match status" value="1"/>
</dbReference>
<protein>
    <recommendedName>
        <fullName evidence="1">BTB domain-containing protein</fullName>
    </recommendedName>
</protein>
<dbReference type="GeneID" id="54488881"/>
<evidence type="ECO:0000313" key="2">
    <source>
        <dbReference type="EMBL" id="KAF2762828.1"/>
    </source>
</evidence>
<proteinExistence type="predicted"/>
<dbReference type="EMBL" id="ML996565">
    <property type="protein sequence ID" value="KAF2762828.1"/>
    <property type="molecule type" value="Genomic_DNA"/>
</dbReference>
<accession>A0A6A6WKW2</accession>
<dbReference type="Gene3D" id="3.30.710.10">
    <property type="entry name" value="Potassium Channel Kv1.1, Chain A"/>
    <property type="match status" value="1"/>
</dbReference>
<gene>
    <name evidence="2" type="ORF">EJ05DRAFT_506502</name>
</gene>
<dbReference type="AlphaFoldDB" id="A0A6A6WKW2"/>
<feature type="domain" description="BTB" evidence="1">
    <location>
        <begin position="16"/>
        <end position="83"/>
    </location>
</feature>
<dbReference type="Proteomes" id="UP000799437">
    <property type="component" value="Unassembled WGS sequence"/>
</dbReference>
<organism evidence="2 3">
    <name type="scientific">Pseudovirgaria hyperparasitica</name>
    <dbReference type="NCBI Taxonomy" id="470096"/>
    <lineage>
        <taxon>Eukaryota</taxon>
        <taxon>Fungi</taxon>
        <taxon>Dikarya</taxon>
        <taxon>Ascomycota</taxon>
        <taxon>Pezizomycotina</taxon>
        <taxon>Dothideomycetes</taxon>
        <taxon>Dothideomycetes incertae sedis</taxon>
        <taxon>Acrospermales</taxon>
        <taxon>Acrospermaceae</taxon>
        <taxon>Pseudovirgaria</taxon>
    </lineage>
</organism>
<dbReference type="OrthoDB" id="5275938at2759"/>
<dbReference type="InterPro" id="IPR000210">
    <property type="entry name" value="BTB/POZ_dom"/>
</dbReference>
<name>A0A6A6WKW2_9PEZI</name>
<evidence type="ECO:0000313" key="3">
    <source>
        <dbReference type="Proteomes" id="UP000799437"/>
    </source>
</evidence>
<keyword evidence="3" id="KW-1185">Reference proteome</keyword>
<dbReference type="RefSeq" id="XP_033605279.1">
    <property type="nucleotide sequence ID" value="XM_033747827.1"/>
</dbReference>
<dbReference type="InterPro" id="IPR011333">
    <property type="entry name" value="SKP1/BTB/POZ_sf"/>
</dbReference>
<reference evidence="2" key="1">
    <citation type="journal article" date="2020" name="Stud. Mycol.">
        <title>101 Dothideomycetes genomes: a test case for predicting lifestyles and emergence of pathogens.</title>
        <authorList>
            <person name="Haridas S."/>
            <person name="Albert R."/>
            <person name="Binder M."/>
            <person name="Bloem J."/>
            <person name="Labutti K."/>
            <person name="Salamov A."/>
            <person name="Andreopoulos B."/>
            <person name="Baker S."/>
            <person name="Barry K."/>
            <person name="Bills G."/>
            <person name="Bluhm B."/>
            <person name="Cannon C."/>
            <person name="Castanera R."/>
            <person name="Culley D."/>
            <person name="Daum C."/>
            <person name="Ezra D."/>
            <person name="Gonzalez J."/>
            <person name="Henrissat B."/>
            <person name="Kuo A."/>
            <person name="Liang C."/>
            <person name="Lipzen A."/>
            <person name="Lutzoni F."/>
            <person name="Magnuson J."/>
            <person name="Mondo S."/>
            <person name="Nolan M."/>
            <person name="Ohm R."/>
            <person name="Pangilinan J."/>
            <person name="Park H.-J."/>
            <person name="Ramirez L."/>
            <person name="Alfaro M."/>
            <person name="Sun H."/>
            <person name="Tritt A."/>
            <person name="Yoshinaga Y."/>
            <person name="Zwiers L.-H."/>
            <person name="Turgeon B."/>
            <person name="Goodwin S."/>
            <person name="Spatafora J."/>
            <person name="Crous P."/>
            <person name="Grigoriev I."/>
        </authorList>
    </citation>
    <scope>NUCLEOTIDE SEQUENCE</scope>
    <source>
        <strain evidence="2">CBS 121739</strain>
    </source>
</reference>